<dbReference type="SUPFAM" id="SSF48592">
    <property type="entry name" value="GroEL equatorial domain-like"/>
    <property type="match status" value="1"/>
</dbReference>
<keyword evidence="4" id="KW-0143">Chaperone</keyword>
<protein>
    <recommendedName>
        <fullName evidence="7">T-complex protein 1 subunit gamma</fullName>
    </recommendedName>
</protein>
<gene>
    <name evidence="5" type="ORF">NQ317_007385</name>
</gene>
<organism evidence="5 6">
    <name type="scientific">Molorchus minor</name>
    <dbReference type="NCBI Taxonomy" id="1323400"/>
    <lineage>
        <taxon>Eukaryota</taxon>
        <taxon>Metazoa</taxon>
        <taxon>Ecdysozoa</taxon>
        <taxon>Arthropoda</taxon>
        <taxon>Hexapoda</taxon>
        <taxon>Insecta</taxon>
        <taxon>Pterygota</taxon>
        <taxon>Neoptera</taxon>
        <taxon>Endopterygota</taxon>
        <taxon>Coleoptera</taxon>
        <taxon>Polyphaga</taxon>
        <taxon>Cucujiformia</taxon>
        <taxon>Chrysomeloidea</taxon>
        <taxon>Cerambycidae</taxon>
        <taxon>Lamiinae</taxon>
        <taxon>Monochamini</taxon>
        <taxon>Molorchus</taxon>
    </lineage>
</organism>
<keyword evidence="2" id="KW-0547">Nucleotide-binding</keyword>
<dbReference type="Gene3D" id="3.50.7.10">
    <property type="entry name" value="GroEL"/>
    <property type="match status" value="1"/>
</dbReference>
<evidence type="ECO:0000256" key="3">
    <source>
        <dbReference type="ARBA" id="ARBA00022840"/>
    </source>
</evidence>
<keyword evidence="6" id="KW-1185">Reference proteome</keyword>
<keyword evidence="3" id="KW-0067">ATP-binding</keyword>
<evidence type="ECO:0000313" key="5">
    <source>
        <dbReference type="EMBL" id="KAJ8981799.1"/>
    </source>
</evidence>
<dbReference type="PANTHER" id="PTHR11353">
    <property type="entry name" value="CHAPERONIN"/>
    <property type="match status" value="1"/>
</dbReference>
<dbReference type="Proteomes" id="UP001162164">
    <property type="component" value="Unassembled WGS sequence"/>
</dbReference>
<dbReference type="InterPro" id="IPR017998">
    <property type="entry name" value="Chaperone_TCP-1"/>
</dbReference>
<dbReference type="InterPro" id="IPR002423">
    <property type="entry name" value="Cpn60/GroEL/TCP-1"/>
</dbReference>
<evidence type="ECO:0000256" key="2">
    <source>
        <dbReference type="ARBA" id="ARBA00022741"/>
    </source>
</evidence>
<sequence length="278" mass="30744">MTMYFLKESRIILLDCSLEYKKGESQTNVEISAEGSWNWKRARTTSVRGDHRSEARRCLHRKGVSDLAQHFLLKSGISAVRRLRKSDNNRIARACGATIVNRTEELQESDVGTGAGLFEIKKIGGQYFCFITECKNPKVARNIYLNTRLVPGGGAIEMSVAQHLLQKATHGPYRALAHALEIVPKTLAQNCGANTIRTLTALRAKHANHTDANTPCTWGIDGETGDIVEMDKKVSGSRWPLSCKLIRRPVEAAILLLRIDDIVSGSKKKDGGQECAET</sequence>
<comment type="caution">
    <text evidence="5">The sequence shown here is derived from an EMBL/GenBank/DDBJ whole genome shotgun (WGS) entry which is preliminary data.</text>
</comment>
<evidence type="ECO:0000256" key="1">
    <source>
        <dbReference type="ARBA" id="ARBA00008020"/>
    </source>
</evidence>
<dbReference type="InterPro" id="IPR027409">
    <property type="entry name" value="GroEL-like_apical_dom_sf"/>
</dbReference>
<dbReference type="InterPro" id="IPR027413">
    <property type="entry name" value="GROEL-like_equatorial_sf"/>
</dbReference>
<dbReference type="SUPFAM" id="SSF52029">
    <property type="entry name" value="GroEL apical domain-like"/>
    <property type="match status" value="1"/>
</dbReference>
<dbReference type="Gene3D" id="1.10.560.10">
    <property type="entry name" value="GroEL-like equatorial domain"/>
    <property type="match status" value="1"/>
</dbReference>
<proteinExistence type="inferred from homology"/>
<dbReference type="Pfam" id="PF00118">
    <property type="entry name" value="Cpn60_TCP1"/>
    <property type="match status" value="1"/>
</dbReference>
<name>A0ABQ9JUS0_9CUCU</name>
<evidence type="ECO:0000313" key="6">
    <source>
        <dbReference type="Proteomes" id="UP001162164"/>
    </source>
</evidence>
<dbReference type="EMBL" id="JAPWTJ010000162">
    <property type="protein sequence ID" value="KAJ8981799.1"/>
    <property type="molecule type" value="Genomic_DNA"/>
</dbReference>
<reference evidence="5" key="1">
    <citation type="journal article" date="2023" name="Insect Mol. Biol.">
        <title>Genome sequencing provides insights into the evolution of gene families encoding plant cell wall-degrading enzymes in longhorned beetles.</title>
        <authorList>
            <person name="Shin N.R."/>
            <person name="Okamura Y."/>
            <person name="Kirsch R."/>
            <person name="Pauchet Y."/>
        </authorList>
    </citation>
    <scope>NUCLEOTIDE SEQUENCE</scope>
    <source>
        <strain evidence="5">MMC_N1</strain>
    </source>
</reference>
<comment type="similarity">
    <text evidence="1">Belongs to the TCP-1 chaperonin family.</text>
</comment>
<evidence type="ECO:0008006" key="7">
    <source>
        <dbReference type="Google" id="ProtNLM"/>
    </source>
</evidence>
<evidence type="ECO:0000256" key="4">
    <source>
        <dbReference type="ARBA" id="ARBA00023186"/>
    </source>
</evidence>
<accession>A0ABQ9JUS0</accession>